<accession>A0A8S2A4R0</accession>
<reference evidence="1" key="1">
    <citation type="submission" date="2021-01" db="EMBL/GenBank/DDBJ databases">
        <authorList>
            <person name="Bezrukov I."/>
        </authorList>
    </citation>
    <scope>NUCLEOTIDE SEQUENCE</scope>
</reference>
<dbReference type="PANTHER" id="PTHR48449:SF1">
    <property type="entry name" value="DUF1985 DOMAIN-CONTAINING PROTEIN"/>
    <property type="match status" value="1"/>
</dbReference>
<evidence type="ECO:0008006" key="3">
    <source>
        <dbReference type="Google" id="ProtNLM"/>
    </source>
</evidence>
<protein>
    <recommendedName>
        <fullName evidence="3">DUF1985 domain-containing protein</fullName>
    </recommendedName>
</protein>
<evidence type="ECO:0000313" key="1">
    <source>
        <dbReference type="EMBL" id="CAE5980100.1"/>
    </source>
</evidence>
<organism evidence="1 2">
    <name type="scientific">Arabidopsis arenosa</name>
    <name type="common">Sand rock-cress</name>
    <name type="synonym">Cardaminopsis arenosa</name>
    <dbReference type="NCBI Taxonomy" id="38785"/>
    <lineage>
        <taxon>Eukaryota</taxon>
        <taxon>Viridiplantae</taxon>
        <taxon>Streptophyta</taxon>
        <taxon>Embryophyta</taxon>
        <taxon>Tracheophyta</taxon>
        <taxon>Spermatophyta</taxon>
        <taxon>Magnoliopsida</taxon>
        <taxon>eudicotyledons</taxon>
        <taxon>Gunneridae</taxon>
        <taxon>Pentapetalae</taxon>
        <taxon>rosids</taxon>
        <taxon>malvids</taxon>
        <taxon>Brassicales</taxon>
        <taxon>Brassicaceae</taxon>
        <taxon>Camelineae</taxon>
        <taxon>Arabidopsis</taxon>
    </lineage>
</organism>
<dbReference type="PANTHER" id="PTHR48449">
    <property type="entry name" value="DUF1985 DOMAIN-CONTAINING PROTEIN"/>
    <property type="match status" value="1"/>
</dbReference>
<gene>
    <name evidence="1" type="ORF">AARE701A_LOCUS8505</name>
</gene>
<proteinExistence type="predicted"/>
<sequence>MEDACGGDRLQVAVLLFLSTIVKGGRRFNSIHPFGLKIVNDLEEVKKFPWGRITFEDTMNQIDHLMKKRLNGKVKVDHLFGGFIVPLEVLAFECIPELSKQFQEGVIGANDGCPRMCKKKFKDNGMTCFPLKEVNQALGTTKDIISIMQPSVAEETLLLDIME</sequence>
<dbReference type="AlphaFoldDB" id="A0A8S2A4R0"/>
<evidence type="ECO:0000313" key="2">
    <source>
        <dbReference type="Proteomes" id="UP000682877"/>
    </source>
</evidence>
<dbReference type="Proteomes" id="UP000682877">
    <property type="component" value="Chromosome 3"/>
</dbReference>
<keyword evidence="2" id="KW-1185">Reference proteome</keyword>
<name>A0A8S2A4R0_ARAAE</name>
<dbReference type="EMBL" id="LR999453">
    <property type="protein sequence ID" value="CAE5980100.1"/>
    <property type="molecule type" value="Genomic_DNA"/>
</dbReference>